<proteinExistence type="predicted"/>
<dbReference type="VEuPathDB" id="FungiDB:P174DRAFT_448124"/>
<dbReference type="AlphaFoldDB" id="A0A2I1CF74"/>
<dbReference type="Proteomes" id="UP000234474">
    <property type="component" value="Unassembled WGS sequence"/>
</dbReference>
<name>A0A2I1CF74_ASPN1</name>
<dbReference type="RefSeq" id="XP_024684882.1">
    <property type="nucleotide sequence ID" value="XM_024828732.1"/>
</dbReference>
<dbReference type="GeneID" id="36536058"/>
<protein>
    <submittedName>
        <fullName evidence="1">RBP protein</fullName>
    </submittedName>
</protein>
<reference evidence="2" key="1">
    <citation type="journal article" date="2018" name="Proc. Natl. Acad. Sci. U.S.A.">
        <title>Linking secondary metabolites to gene clusters through genome sequencing of six diverse Aspergillus species.</title>
        <authorList>
            <person name="Kaerboelling I."/>
            <person name="Vesth T.C."/>
            <person name="Frisvad J.C."/>
            <person name="Nybo J.L."/>
            <person name="Theobald S."/>
            <person name="Kuo A."/>
            <person name="Bowyer P."/>
            <person name="Matsuda Y."/>
            <person name="Mondo S."/>
            <person name="Lyhne E.K."/>
            <person name="Kogle M.E."/>
            <person name="Clum A."/>
            <person name="Lipzen A."/>
            <person name="Salamov A."/>
            <person name="Ngan C.Y."/>
            <person name="Daum C."/>
            <person name="Chiniquy J."/>
            <person name="Barry K."/>
            <person name="LaButti K."/>
            <person name="Haridas S."/>
            <person name="Simmons B.A."/>
            <person name="Magnuson J.K."/>
            <person name="Mortensen U.H."/>
            <person name="Larsen T.O."/>
            <person name="Grigoriev I.V."/>
            <person name="Baker S.E."/>
            <person name="Andersen M.R."/>
        </authorList>
    </citation>
    <scope>NUCLEOTIDE SEQUENCE [LARGE SCALE GENOMIC DNA]</scope>
    <source>
        <strain evidence="2">IBT 16806</strain>
    </source>
</reference>
<dbReference type="OMA" id="RTHIASM"/>
<gene>
    <name evidence="1" type="ORF">P174DRAFT_448124</name>
</gene>
<dbReference type="EMBL" id="MSZS01000002">
    <property type="protein sequence ID" value="PKX96287.1"/>
    <property type="molecule type" value="Genomic_DNA"/>
</dbReference>
<evidence type="ECO:0000313" key="2">
    <source>
        <dbReference type="Proteomes" id="UP000234474"/>
    </source>
</evidence>
<accession>A0A2I1CF74</accession>
<sequence>MATVYSAHQPTSLREVSEPTLDGVGYRWILTPTERSHIAAMLNCDTSDIALNGNIMAQDRQVCKGCGKFSGLDDLVHNAKHLAVHSPTFMLDILKNGPKNGSPPHALSCSSCGVMYDGEFSWPFPENWAD</sequence>
<comment type="caution">
    <text evidence="1">The sequence shown here is derived from an EMBL/GenBank/DDBJ whole genome shotgun (WGS) entry which is preliminary data.</text>
</comment>
<dbReference type="OrthoDB" id="5271370at2759"/>
<keyword evidence="2" id="KW-1185">Reference proteome</keyword>
<evidence type="ECO:0000313" key="1">
    <source>
        <dbReference type="EMBL" id="PKX96287.1"/>
    </source>
</evidence>
<organism evidence="1 2">
    <name type="scientific">Aspergillus novofumigatus (strain IBT 16806)</name>
    <dbReference type="NCBI Taxonomy" id="1392255"/>
    <lineage>
        <taxon>Eukaryota</taxon>
        <taxon>Fungi</taxon>
        <taxon>Dikarya</taxon>
        <taxon>Ascomycota</taxon>
        <taxon>Pezizomycotina</taxon>
        <taxon>Eurotiomycetes</taxon>
        <taxon>Eurotiomycetidae</taxon>
        <taxon>Eurotiales</taxon>
        <taxon>Aspergillaceae</taxon>
        <taxon>Aspergillus</taxon>
        <taxon>Aspergillus subgen. Fumigati</taxon>
    </lineage>
</organism>